<keyword evidence="2 5" id="KW-0812">Transmembrane</keyword>
<dbReference type="GO" id="GO:0007188">
    <property type="term" value="P:adenylate cyclase-modulating G protein-coupled receptor signaling pathway"/>
    <property type="evidence" value="ECO:0007669"/>
    <property type="project" value="TreeGrafter"/>
</dbReference>
<dbReference type="AlphaFoldDB" id="A0A443RT58"/>
<protein>
    <submittedName>
        <fullName evidence="6">Parathyroid hormone/parathyroid hormone-related peptide receptor-like protein</fullName>
    </submittedName>
</protein>
<dbReference type="InterPro" id="IPR000832">
    <property type="entry name" value="GPCR_2_secretin-like"/>
</dbReference>
<feature type="non-terminal residue" evidence="6">
    <location>
        <position position="1"/>
    </location>
</feature>
<evidence type="ECO:0000256" key="3">
    <source>
        <dbReference type="ARBA" id="ARBA00022989"/>
    </source>
</evidence>
<keyword evidence="7" id="KW-1185">Reference proteome</keyword>
<dbReference type="PRINTS" id="PR00249">
    <property type="entry name" value="GPCRSECRETIN"/>
</dbReference>
<dbReference type="Gene3D" id="1.20.1070.10">
    <property type="entry name" value="Rhodopsin 7-helix transmembrane proteins"/>
    <property type="match status" value="1"/>
</dbReference>
<sequence length="109" mass="13012">HFSYVSLKTKTILKIELQKLNFLFFINITRVLFLKMFSSSVAQSNRRYKYSKWFKSTLVLVPLFGVHYAFFLLFNSIAQFSDTVEVNCFYCSKFDIRTNLRNKLTLRNL</sequence>
<dbReference type="Pfam" id="PF00002">
    <property type="entry name" value="7tm_2"/>
    <property type="match status" value="1"/>
</dbReference>
<gene>
    <name evidence="6" type="ORF">B4U80_05843</name>
</gene>
<dbReference type="VEuPathDB" id="VectorBase:LDEU013586"/>
<evidence type="ECO:0000256" key="4">
    <source>
        <dbReference type="ARBA" id="ARBA00023136"/>
    </source>
</evidence>
<feature type="transmembrane region" description="Helical" evidence="5">
    <location>
        <begin position="20"/>
        <end position="37"/>
    </location>
</feature>
<keyword evidence="3 5" id="KW-1133">Transmembrane helix</keyword>
<organism evidence="6 7">
    <name type="scientific">Leptotrombidium deliense</name>
    <dbReference type="NCBI Taxonomy" id="299467"/>
    <lineage>
        <taxon>Eukaryota</taxon>
        <taxon>Metazoa</taxon>
        <taxon>Ecdysozoa</taxon>
        <taxon>Arthropoda</taxon>
        <taxon>Chelicerata</taxon>
        <taxon>Arachnida</taxon>
        <taxon>Acari</taxon>
        <taxon>Acariformes</taxon>
        <taxon>Trombidiformes</taxon>
        <taxon>Prostigmata</taxon>
        <taxon>Anystina</taxon>
        <taxon>Parasitengona</taxon>
        <taxon>Trombiculoidea</taxon>
        <taxon>Trombiculidae</taxon>
        <taxon>Leptotrombidium</taxon>
    </lineage>
</organism>
<name>A0A443RT58_9ACAR</name>
<feature type="transmembrane region" description="Helical" evidence="5">
    <location>
        <begin position="58"/>
        <end position="78"/>
    </location>
</feature>
<dbReference type="GO" id="GO:0008528">
    <property type="term" value="F:G protein-coupled peptide receptor activity"/>
    <property type="evidence" value="ECO:0007669"/>
    <property type="project" value="TreeGrafter"/>
</dbReference>
<keyword evidence="6" id="KW-0675">Receptor</keyword>
<comment type="caution">
    <text evidence="6">The sequence shown here is derived from an EMBL/GenBank/DDBJ whole genome shotgun (WGS) entry which is preliminary data.</text>
</comment>
<proteinExistence type="predicted"/>
<accession>A0A443RT58</accession>
<reference evidence="6 7" key="1">
    <citation type="journal article" date="2018" name="Gigascience">
        <title>Genomes of trombidid mites reveal novel predicted allergens and laterally-transferred genes associated with secondary metabolism.</title>
        <authorList>
            <person name="Dong X."/>
            <person name="Chaisiri K."/>
            <person name="Xia D."/>
            <person name="Armstrong S.D."/>
            <person name="Fang Y."/>
            <person name="Donnelly M.J."/>
            <person name="Kadowaki T."/>
            <person name="McGarry J.W."/>
            <person name="Darby A.C."/>
            <person name="Makepeace B.L."/>
        </authorList>
    </citation>
    <scope>NUCLEOTIDE SEQUENCE [LARGE SCALE GENOMIC DNA]</scope>
    <source>
        <strain evidence="6">UoL-UT</strain>
    </source>
</reference>
<evidence type="ECO:0000256" key="5">
    <source>
        <dbReference type="SAM" id="Phobius"/>
    </source>
</evidence>
<feature type="non-terminal residue" evidence="6">
    <location>
        <position position="109"/>
    </location>
</feature>
<dbReference type="EMBL" id="NCKV01039418">
    <property type="protein sequence ID" value="RWS18454.1"/>
    <property type="molecule type" value="Genomic_DNA"/>
</dbReference>
<evidence type="ECO:0000313" key="7">
    <source>
        <dbReference type="Proteomes" id="UP000288716"/>
    </source>
</evidence>
<comment type="subcellular location">
    <subcellularLocation>
        <location evidence="1">Membrane</location>
        <topology evidence="1">Multi-pass membrane protein</topology>
    </subcellularLocation>
</comment>
<keyword evidence="4 5" id="KW-0472">Membrane</keyword>
<dbReference type="InterPro" id="IPR050332">
    <property type="entry name" value="GPCR_2"/>
</dbReference>
<dbReference type="OrthoDB" id="6516077at2759"/>
<dbReference type="STRING" id="299467.A0A443RT58"/>
<dbReference type="GO" id="GO:0005886">
    <property type="term" value="C:plasma membrane"/>
    <property type="evidence" value="ECO:0007669"/>
    <property type="project" value="TreeGrafter"/>
</dbReference>
<dbReference type="PANTHER" id="PTHR45620">
    <property type="entry name" value="PDF RECEPTOR-LIKE PROTEIN-RELATED"/>
    <property type="match status" value="1"/>
</dbReference>
<dbReference type="Proteomes" id="UP000288716">
    <property type="component" value="Unassembled WGS sequence"/>
</dbReference>
<dbReference type="PANTHER" id="PTHR45620:SF1">
    <property type="entry name" value="G-PROTEIN COUPLED RECEPTORS FAMILY 2 PROFILE 2 DOMAIN-CONTAINING PROTEIN"/>
    <property type="match status" value="1"/>
</dbReference>
<evidence type="ECO:0000256" key="1">
    <source>
        <dbReference type="ARBA" id="ARBA00004141"/>
    </source>
</evidence>
<dbReference type="GO" id="GO:0017046">
    <property type="term" value="F:peptide hormone binding"/>
    <property type="evidence" value="ECO:0007669"/>
    <property type="project" value="TreeGrafter"/>
</dbReference>
<evidence type="ECO:0000313" key="6">
    <source>
        <dbReference type="EMBL" id="RWS18454.1"/>
    </source>
</evidence>
<evidence type="ECO:0000256" key="2">
    <source>
        <dbReference type="ARBA" id="ARBA00022692"/>
    </source>
</evidence>